<keyword evidence="2" id="KW-1185">Reference proteome</keyword>
<dbReference type="Proteomes" id="UP000824881">
    <property type="component" value="Unassembled WGS sequence"/>
</dbReference>
<name>A0ACB7IJT1_PLECO</name>
<sequence>MVRFTTPLVIISLVAGGFCTTIKRTASQILQDITTLNSKALQMGASIDAFVTPSIPKALAVHAANGQLNEYLGQAIAHAQGTSELTLLEARDVVNLYGVLSNNTVVILTSLRTKVALVHQLALNGAVALVHGDVVASDKALGKYADVMKPIILDESLVNTLVSLATNNAVEFAKTATLFT</sequence>
<evidence type="ECO:0000313" key="1">
    <source>
        <dbReference type="EMBL" id="KAG9218345.1"/>
    </source>
</evidence>
<organism evidence="1 2">
    <name type="scientific">Pleurotus cornucopiae</name>
    <name type="common">Cornucopia mushroom</name>
    <dbReference type="NCBI Taxonomy" id="5321"/>
    <lineage>
        <taxon>Eukaryota</taxon>
        <taxon>Fungi</taxon>
        <taxon>Dikarya</taxon>
        <taxon>Basidiomycota</taxon>
        <taxon>Agaricomycotina</taxon>
        <taxon>Agaricomycetes</taxon>
        <taxon>Agaricomycetidae</taxon>
        <taxon>Agaricales</taxon>
        <taxon>Pleurotineae</taxon>
        <taxon>Pleurotaceae</taxon>
        <taxon>Pleurotus</taxon>
    </lineage>
</organism>
<evidence type="ECO:0000313" key="2">
    <source>
        <dbReference type="Proteomes" id="UP000824881"/>
    </source>
</evidence>
<dbReference type="EMBL" id="WQMT02000010">
    <property type="protein sequence ID" value="KAG9218345.1"/>
    <property type="molecule type" value="Genomic_DNA"/>
</dbReference>
<comment type="caution">
    <text evidence="1">The sequence shown here is derived from an EMBL/GenBank/DDBJ whole genome shotgun (WGS) entry which is preliminary data.</text>
</comment>
<protein>
    <submittedName>
        <fullName evidence="1">Uncharacterized protein</fullName>
    </submittedName>
</protein>
<gene>
    <name evidence="1" type="ORF">CCMSSC00406_0007284</name>
</gene>
<accession>A0ACB7IJT1</accession>
<proteinExistence type="predicted"/>
<reference evidence="1 2" key="1">
    <citation type="journal article" date="2021" name="Appl. Environ. Microbiol.">
        <title>Genetic linkage and physical mapping for an oyster mushroom Pleurotus cornucopiae and QTL analysis for the trait cap color.</title>
        <authorList>
            <person name="Zhang Y."/>
            <person name="Gao W."/>
            <person name="Sonnenberg A."/>
            <person name="Chen Q."/>
            <person name="Zhang J."/>
            <person name="Huang C."/>
        </authorList>
    </citation>
    <scope>NUCLEOTIDE SEQUENCE [LARGE SCALE GENOMIC DNA]</scope>
    <source>
        <strain evidence="1">CCMSSC00406</strain>
    </source>
</reference>